<dbReference type="InterPro" id="IPR009562">
    <property type="entry name" value="DUF1178"/>
</dbReference>
<dbReference type="Pfam" id="PF06676">
    <property type="entry name" value="DUF1178"/>
    <property type="match status" value="1"/>
</dbReference>
<evidence type="ECO:0000313" key="3">
    <source>
        <dbReference type="Proteomes" id="UP000597459"/>
    </source>
</evidence>
<dbReference type="Proteomes" id="UP000597459">
    <property type="component" value="Unassembled WGS sequence"/>
</dbReference>
<name>A0A967B5R8_9PROT</name>
<evidence type="ECO:0000256" key="1">
    <source>
        <dbReference type="SAM" id="MobiDB-lite"/>
    </source>
</evidence>
<dbReference type="PIRSF" id="PIRSF032131">
    <property type="entry name" value="UCP032131"/>
    <property type="match status" value="1"/>
</dbReference>
<sequence length="153" mass="17030">MIHYQLRCEGGHEFEGWFRNSDAFEEQAQRGLLSCPLCGTTRVDRALMAPGIRTARSSAPPKEEKTAPSATQPVETDGKIPDVALALLQRLRHEVETTCENVGNGFADEALRIHRGEAEERGIYGDISEDQREMLEEEGVAVQRLPWVPRADG</sequence>
<keyword evidence="3" id="KW-1185">Reference proteome</keyword>
<feature type="region of interest" description="Disordered" evidence="1">
    <location>
        <begin position="51"/>
        <end position="78"/>
    </location>
</feature>
<gene>
    <name evidence="2" type="ORF">GOB87_01475</name>
</gene>
<dbReference type="AlphaFoldDB" id="A0A967B5R8"/>
<accession>A0A967B5R8</accession>
<organism evidence="2 3">
    <name type="scientific">Acetobacter estunensis</name>
    <dbReference type="NCBI Taxonomy" id="104097"/>
    <lineage>
        <taxon>Bacteria</taxon>
        <taxon>Pseudomonadati</taxon>
        <taxon>Pseudomonadota</taxon>
        <taxon>Alphaproteobacteria</taxon>
        <taxon>Acetobacterales</taxon>
        <taxon>Acetobacteraceae</taxon>
        <taxon>Acetobacter</taxon>
    </lineage>
</organism>
<evidence type="ECO:0000313" key="2">
    <source>
        <dbReference type="EMBL" id="NHO52636.1"/>
    </source>
</evidence>
<comment type="caution">
    <text evidence="2">The sequence shown here is derived from an EMBL/GenBank/DDBJ whole genome shotgun (WGS) entry which is preliminary data.</text>
</comment>
<protein>
    <submittedName>
        <fullName evidence="2">DUF1178 family protein</fullName>
    </submittedName>
</protein>
<dbReference type="EMBL" id="WOTH01000002">
    <property type="protein sequence ID" value="NHO52636.1"/>
    <property type="molecule type" value="Genomic_DNA"/>
</dbReference>
<dbReference type="RefSeq" id="WP_166312776.1">
    <property type="nucleotide sequence ID" value="NZ_WOTH01000002.1"/>
</dbReference>
<reference evidence="2" key="1">
    <citation type="submission" date="2019-11" db="EMBL/GenBank/DDBJ databases">
        <title>Description of new Acetobacter species.</title>
        <authorList>
            <person name="Cleenwerck I."/>
            <person name="Sombolestani A.S."/>
        </authorList>
    </citation>
    <scope>NUCLEOTIDE SEQUENCE</scope>
    <source>
        <strain evidence="2">LMG 1626</strain>
    </source>
</reference>
<proteinExistence type="predicted"/>